<evidence type="ECO:0000256" key="4">
    <source>
        <dbReference type="SAM" id="MobiDB-lite"/>
    </source>
</evidence>
<dbReference type="EMBL" id="MDYN01000007">
    <property type="protein sequence ID" value="OQD86569.1"/>
    <property type="molecule type" value="Genomic_DNA"/>
</dbReference>
<reference evidence="6" key="1">
    <citation type="journal article" date="2017" name="Nat. Microbiol.">
        <title>Global analysis of biosynthetic gene clusters reveals vast potential of secondary metabolite production in Penicillium species.</title>
        <authorList>
            <person name="Nielsen J.C."/>
            <person name="Grijseels S."/>
            <person name="Prigent S."/>
            <person name="Ji B."/>
            <person name="Dainat J."/>
            <person name="Nielsen K.F."/>
            <person name="Frisvad J.C."/>
            <person name="Workman M."/>
            <person name="Nielsen J."/>
        </authorList>
    </citation>
    <scope>NUCLEOTIDE SEQUENCE [LARGE SCALE GENOMIC DNA]</scope>
    <source>
        <strain evidence="6">IBT 31811</strain>
    </source>
</reference>
<evidence type="ECO:0008006" key="7">
    <source>
        <dbReference type="Google" id="ProtNLM"/>
    </source>
</evidence>
<feature type="compositionally biased region" description="Low complexity" evidence="4">
    <location>
        <begin position="26"/>
        <end position="42"/>
    </location>
</feature>
<comment type="caution">
    <text evidence="5">The sequence shown here is derived from an EMBL/GenBank/DDBJ whole genome shotgun (WGS) entry which is preliminary data.</text>
</comment>
<gene>
    <name evidence="5" type="ORF">PENANT_c007G07186</name>
</gene>
<evidence type="ECO:0000313" key="6">
    <source>
        <dbReference type="Proteomes" id="UP000191672"/>
    </source>
</evidence>
<feature type="region of interest" description="Disordered" evidence="4">
    <location>
        <begin position="25"/>
        <end position="133"/>
    </location>
</feature>
<keyword evidence="3" id="KW-0862">Zinc</keyword>
<dbReference type="Proteomes" id="UP000191672">
    <property type="component" value="Unassembled WGS sequence"/>
</dbReference>
<dbReference type="GO" id="GO:0008270">
    <property type="term" value="F:zinc ion binding"/>
    <property type="evidence" value="ECO:0007669"/>
    <property type="project" value="UniProtKB-KW"/>
</dbReference>
<dbReference type="PANTHER" id="PTHR28042">
    <property type="entry name" value="E3 UBIQUITIN-PROTEIN LIGASE COMPLEX SLX5-SLX8 SUBUNIT SLX5"/>
    <property type="match status" value="1"/>
</dbReference>
<keyword evidence="6" id="KW-1185">Reference proteome</keyword>
<dbReference type="GO" id="GO:0004842">
    <property type="term" value="F:ubiquitin-protein transferase activity"/>
    <property type="evidence" value="ECO:0007669"/>
    <property type="project" value="TreeGrafter"/>
</dbReference>
<dbReference type="PANTHER" id="PTHR28042:SF1">
    <property type="entry name" value="E3 UBIQUITIN-PROTEIN LIGASE COMPLEX SLX5-SLX8 SUBUNIT SLX5"/>
    <property type="match status" value="1"/>
</dbReference>
<evidence type="ECO:0000256" key="3">
    <source>
        <dbReference type="ARBA" id="ARBA00022833"/>
    </source>
</evidence>
<protein>
    <recommendedName>
        <fullName evidence="7">RING-type domain-containing protein</fullName>
    </recommendedName>
</protein>
<feature type="compositionally biased region" description="Polar residues" evidence="4">
    <location>
        <begin position="114"/>
        <end position="133"/>
    </location>
</feature>
<dbReference type="PROSITE" id="PS00518">
    <property type="entry name" value="ZF_RING_1"/>
    <property type="match status" value="1"/>
</dbReference>
<accession>A0A1V6QBI2</accession>
<feature type="region of interest" description="Disordered" evidence="4">
    <location>
        <begin position="158"/>
        <end position="191"/>
    </location>
</feature>
<keyword evidence="1" id="KW-0479">Metal-binding</keyword>
<evidence type="ECO:0000256" key="2">
    <source>
        <dbReference type="ARBA" id="ARBA00022771"/>
    </source>
</evidence>
<dbReference type="InterPro" id="IPR038886">
    <property type="entry name" value="E3_SLX5/Rfp1"/>
</dbReference>
<keyword evidence="2" id="KW-0863">Zinc-finger</keyword>
<evidence type="ECO:0000256" key="1">
    <source>
        <dbReference type="ARBA" id="ARBA00022723"/>
    </source>
</evidence>
<dbReference type="AlphaFoldDB" id="A0A1V6QBI2"/>
<name>A0A1V6QBI2_9EURO</name>
<dbReference type="GO" id="GO:0033768">
    <property type="term" value="C:SUMO-targeted ubiquitin ligase complex"/>
    <property type="evidence" value="ECO:0007669"/>
    <property type="project" value="TreeGrafter"/>
</dbReference>
<evidence type="ECO:0000313" key="5">
    <source>
        <dbReference type="EMBL" id="OQD86569.1"/>
    </source>
</evidence>
<dbReference type="STRING" id="416450.A0A1V6QBI2"/>
<sequence>MDSIQMPPPPHSLILYAPPRFNRFQSLGLGMSGSPSLPSLPEGPKRTPTPREMSEESDGPTSADWNEHFHPPQPRPQPLSIHLPRFPGDGLDYRRPVRPTNNSEVVDLTRESESPPQTRSVDLTLSTPPQSRTSLRFPQDILHVPRTNAQREVIDVDAEPTSDPADASSSSSDVQFVGATTRPRPLEPRPYNDIWSHMSRIAARPELPQRRPTRNWYSGSRYADGEEFQSMSIGDLLPVGLDYGLTGFSITPSFPAPTSQESSRGSSHSEAYKSPEPAPEGFTRTLSDYDVAICPNCHEELGVGEGPKGQIYVSKKCGHVYCGECAENRSKSKAKKSGSQTKPFSKCQIAGCETSLSSPTALFHLFL</sequence>
<feature type="region of interest" description="Disordered" evidence="4">
    <location>
        <begin position="254"/>
        <end position="281"/>
    </location>
</feature>
<dbReference type="InterPro" id="IPR017907">
    <property type="entry name" value="Znf_RING_CS"/>
</dbReference>
<feature type="compositionally biased region" description="Low complexity" evidence="4">
    <location>
        <begin position="259"/>
        <end position="269"/>
    </location>
</feature>
<proteinExistence type="predicted"/>
<feature type="compositionally biased region" description="Low complexity" evidence="4">
    <location>
        <begin position="162"/>
        <end position="173"/>
    </location>
</feature>
<dbReference type="OrthoDB" id="2398441at2759"/>
<organism evidence="5 6">
    <name type="scientific">Penicillium antarcticum</name>
    <dbReference type="NCBI Taxonomy" id="416450"/>
    <lineage>
        <taxon>Eukaryota</taxon>
        <taxon>Fungi</taxon>
        <taxon>Dikarya</taxon>
        <taxon>Ascomycota</taxon>
        <taxon>Pezizomycotina</taxon>
        <taxon>Eurotiomycetes</taxon>
        <taxon>Eurotiomycetidae</taxon>
        <taxon>Eurotiales</taxon>
        <taxon>Aspergillaceae</taxon>
        <taxon>Penicillium</taxon>
    </lineage>
</organism>